<evidence type="ECO:0000256" key="1">
    <source>
        <dbReference type="ARBA" id="ARBA00022737"/>
    </source>
</evidence>
<gene>
    <name evidence="5" type="ORF">B0T17DRAFT_639239</name>
</gene>
<dbReference type="PANTHER" id="PTHR24198">
    <property type="entry name" value="ANKYRIN REPEAT AND PROTEIN KINASE DOMAIN-CONTAINING PROTEIN"/>
    <property type="match status" value="1"/>
</dbReference>
<evidence type="ECO:0000256" key="2">
    <source>
        <dbReference type="ARBA" id="ARBA00023043"/>
    </source>
</evidence>
<dbReference type="PRINTS" id="PR01415">
    <property type="entry name" value="ANKYRIN"/>
</dbReference>
<dbReference type="Gene3D" id="1.25.40.20">
    <property type="entry name" value="Ankyrin repeat-containing domain"/>
    <property type="match status" value="3"/>
</dbReference>
<dbReference type="AlphaFoldDB" id="A0AA39X0H5"/>
<comment type="caution">
    <text evidence="5">The sequence shown here is derived from an EMBL/GenBank/DDBJ whole genome shotgun (WGS) entry which is preliminary data.</text>
</comment>
<sequence>MAYLNLASLFERGLITTTNGHLLRYLESLDYPDDKSKPILGAIALIIYHRQHGEMTPPYDNAKEEDTRVHHLPLPNLGSWTEMYAYKSLVEHMLLIDYGISSLSPVMGLPALTGISAYLANFAERCRNGHGVIFAELFKHDPYPFRPEKKGLTSLHWAVSAGHDHIANQLLSHTEQHTNPSGSALTRYTDFYLRSVLRGMAVQKAQSIITVPTGKGSLFGSYTEQSDKRSYELMFQELYREWTIPALKGSPSYITADEPRREILLHERKELLVDPFFKQFILGMMYHWSKKELNTAILSLLLGLNVYPAERMDEDYLLHGCNDVGVINLLVSRGANVNARDFKREGMTPLHQACLRYDSEVVAALLSVRGIEVDALTEDKDTALMLLLRNADKNEEEWPKMHDICVLLLSKGASPHVVDTQGRSAVQLAMDAPNPVIIMTLLSVSVEIGTRRLDRLPMLHALARAKWASCWSSISPEDEQATEDINLVHEGQTPLSLAMLNKNWTLAYILLDRGGTLPGMPKSDKVLPVHTQRRRATHYRSATRSRRRPLHVPPYNESTPPLVAALPAHGAADPRTANWLGRTPLHSAVLSHRLETVTLLLRAGADVHQTAVDCPAGYARYRRLGGEYYFNGHGWRSKPPAMASGHPTPLGVCLQECVDGVEGDEAEEIVGRLVEFGADGDGDGDGVGRNVEGDGMPYQQMEKPLVKALVALKKAESKERIARMAGLVEVVGCEEWGAGGA</sequence>
<dbReference type="InterPro" id="IPR036770">
    <property type="entry name" value="Ankyrin_rpt-contain_sf"/>
</dbReference>
<dbReference type="InterPro" id="IPR002110">
    <property type="entry name" value="Ankyrin_rpt"/>
</dbReference>
<feature type="region of interest" description="Disordered" evidence="4">
    <location>
        <begin position="522"/>
        <end position="556"/>
    </location>
</feature>
<reference evidence="5" key="1">
    <citation type="submission" date="2023-06" db="EMBL/GenBank/DDBJ databases">
        <title>Genome-scale phylogeny and comparative genomics of the fungal order Sordariales.</title>
        <authorList>
            <consortium name="Lawrence Berkeley National Laboratory"/>
            <person name="Hensen N."/>
            <person name="Bonometti L."/>
            <person name="Westerberg I."/>
            <person name="Brannstrom I.O."/>
            <person name="Guillou S."/>
            <person name="Cros-Aarteil S."/>
            <person name="Calhoun S."/>
            <person name="Haridas S."/>
            <person name="Kuo A."/>
            <person name="Mondo S."/>
            <person name="Pangilinan J."/>
            <person name="Riley R."/>
            <person name="LaButti K."/>
            <person name="Andreopoulos B."/>
            <person name="Lipzen A."/>
            <person name="Chen C."/>
            <person name="Yanf M."/>
            <person name="Daum C."/>
            <person name="Ng V."/>
            <person name="Clum A."/>
            <person name="Steindorff A."/>
            <person name="Ohm R."/>
            <person name="Martin F."/>
            <person name="Silar P."/>
            <person name="Natvig D."/>
            <person name="Lalanne C."/>
            <person name="Gautier V."/>
            <person name="Ament-velasquez S.L."/>
            <person name="Kruys A."/>
            <person name="Hutchinson M.I."/>
            <person name="Powell A.J."/>
            <person name="Barry K."/>
            <person name="Miller A.N."/>
            <person name="Grigoriev I.V."/>
            <person name="Debuchy R."/>
            <person name="Gladieux P."/>
            <person name="Thoren M.H."/>
            <person name="Johannesson H."/>
        </authorList>
    </citation>
    <scope>NUCLEOTIDE SEQUENCE</scope>
    <source>
        <strain evidence="5">SMH3391-2</strain>
    </source>
</reference>
<evidence type="ECO:0000313" key="6">
    <source>
        <dbReference type="Proteomes" id="UP001174934"/>
    </source>
</evidence>
<dbReference type="PANTHER" id="PTHR24198:SF165">
    <property type="entry name" value="ANKYRIN REPEAT-CONTAINING PROTEIN-RELATED"/>
    <property type="match status" value="1"/>
</dbReference>
<dbReference type="PROSITE" id="PS50088">
    <property type="entry name" value="ANK_REPEAT"/>
    <property type="match status" value="2"/>
</dbReference>
<accession>A0AA39X0H5</accession>
<feature type="repeat" description="ANK" evidence="3">
    <location>
        <begin position="345"/>
        <end position="378"/>
    </location>
</feature>
<dbReference type="PROSITE" id="PS50297">
    <property type="entry name" value="ANK_REP_REGION"/>
    <property type="match status" value="1"/>
</dbReference>
<keyword evidence="2 3" id="KW-0040">ANK repeat</keyword>
<evidence type="ECO:0000256" key="4">
    <source>
        <dbReference type="SAM" id="MobiDB-lite"/>
    </source>
</evidence>
<proteinExistence type="predicted"/>
<dbReference type="Proteomes" id="UP001174934">
    <property type="component" value="Unassembled WGS sequence"/>
</dbReference>
<evidence type="ECO:0000313" key="5">
    <source>
        <dbReference type="EMBL" id="KAK0625022.1"/>
    </source>
</evidence>
<name>A0AA39X0H5_9PEZI</name>
<organism evidence="5 6">
    <name type="scientific">Bombardia bombarda</name>
    <dbReference type="NCBI Taxonomy" id="252184"/>
    <lineage>
        <taxon>Eukaryota</taxon>
        <taxon>Fungi</taxon>
        <taxon>Dikarya</taxon>
        <taxon>Ascomycota</taxon>
        <taxon>Pezizomycotina</taxon>
        <taxon>Sordariomycetes</taxon>
        <taxon>Sordariomycetidae</taxon>
        <taxon>Sordariales</taxon>
        <taxon>Lasiosphaeriaceae</taxon>
        <taxon>Bombardia</taxon>
    </lineage>
</organism>
<keyword evidence="1" id="KW-0677">Repeat</keyword>
<dbReference type="EMBL" id="JAULSR010000003">
    <property type="protein sequence ID" value="KAK0625022.1"/>
    <property type="molecule type" value="Genomic_DNA"/>
</dbReference>
<feature type="repeat" description="ANK" evidence="3">
    <location>
        <begin position="580"/>
        <end position="612"/>
    </location>
</feature>
<dbReference type="Pfam" id="PF12796">
    <property type="entry name" value="Ank_2"/>
    <property type="match status" value="1"/>
</dbReference>
<dbReference type="Pfam" id="PF00023">
    <property type="entry name" value="Ank"/>
    <property type="match status" value="2"/>
</dbReference>
<evidence type="ECO:0000256" key="3">
    <source>
        <dbReference type="PROSITE-ProRule" id="PRU00023"/>
    </source>
</evidence>
<dbReference type="SUPFAM" id="SSF48403">
    <property type="entry name" value="Ankyrin repeat"/>
    <property type="match status" value="2"/>
</dbReference>
<keyword evidence="6" id="KW-1185">Reference proteome</keyword>
<feature type="compositionally biased region" description="Basic residues" evidence="4">
    <location>
        <begin position="531"/>
        <end position="550"/>
    </location>
</feature>
<dbReference type="SMART" id="SM00248">
    <property type="entry name" value="ANK"/>
    <property type="match status" value="7"/>
</dbReference>
<protein>
    <submittedName>
        <fullName evidence="5">Ankyrin repeat-containing domain protein</fullName>
    </submittedName>
</protein>